<organism evidence="2 3">
    <name type="scientific">Thermosporothrix hazakensis</name>
    <dbReference type="NCBI Taxonomy" id="644383"/>
    <lineage>
        <taxon>Bacteria</taxon>
        <taxon>Bacillati</taxon>
        <taxon>Chloroflexota</taxon>
        <taxon>Ktedonobacteria</taxon>
        <taxon>Ktedonobacterales</taxon>
        <taxon>Thermosporotrichaceae</taxon>
        <taxon>Thermosporothrix</taxon>
    </lineage>
</organism>
<name>A0A326UG41_THEHA</name>
<proteinExistence type="predicted"/>
<protein>
    <submittedName>
        <fullName evidence="2">SnoaL-like protein</fullName>
    </submittedName>
</protein>
<sequence length="156" mass="17915">MKEEHIQSAAVAAWVRAFNAHEVERLVSLYREDATLADSGMPAPRRGHEEIRQWFLWRFRSTPTITYQPVDVFEEGSSQVRVRWLAEGNGPRFCGARPFRVEGESCFQLQEGFIARQEGVYNHVSVLHQIIPPLRIVPTAVAGALYLLYIRLHRIS</sequence>
<dbReference type="RefSeq" id="WP_170142754.1">
    <property type="nucleotide sequence ID" value="NZ_BIFX01000001.1"/>
</dbReference>
<gene>
    <name evidence="2" type="ORF">EI42_03910</name>
</gene>
<evidence type="ECO:0000313" key="3">
    <source>
        <dbReference type="Proteomes" id="UP000248806"/>
    </source>
</evidence>
<dbReference type="SUPFAM" id="SSF54427">
    <property type="entry name" value="NTF2-like"/>
    <property type="match status" value="1"/>
</dbReference>
<feature type="domain" description="SnoaL-like" evidence="1">
    <location>
        <begin position="11"/>
        <end position="116"/>
    </location>
</feature>
<dbReference type="Proteomes" id="UP000248806">
    <property type="component" value="Unassembled WGS sequence"/>
</dbReference>
<evidence type="ECO:0000259" key="1">
    <source>
        <dbReference type="Pfam" id="PF12680"/>
    </source>
</evidence>
<dbReference type="AlphaFoldDB" id="A0A326UG41"/>
<comment type="caution">
    <text evidence="2">The sequence shown here is derived from an EMBL/GenBank/DDBJ whole genome shotgun (WGS) entry which is preliminary data.</text>
</comment>
<reference evidence="2 3" key="1">
    <citation type="submission" date="2018-06" db="EMBL/GenBank/DDBJ databases">
        <title>Genomic Encyclopedia of Archaeal and Bacterial Type Strains, Phase II (KMG-II): from individual species to whole genera.</title>
        <authorList>
            <person name="Goeker M."/>
        </authorList>
    </citation>
    <scope>NUCLEOTIDE SEQUENCE [LARGE SCALE GENOMIC DNA]</scope>
    <source>
        <strain evidence="2 3">ATCC BAA-1881</strain>
    </source>
</reference>
<accession>A0A326UG41</accession>
<dbReference type="Gene3D" id="3.10.450.50">
    <property type="match status" value="1"/>
</dbReference>
<evidence type="ECO:0000313" key="2">
    <source>
        <dbReference type="EMBL" id="PZW26330.1"/>
    </source>
</evidence>
<dbReference type="Pfam" id="PF12680">
    <property type="entry name" value="SnoaL_2"/>
    <property type="match status" value="1"/>
</dbReference>
<dbReference type="InterPro" id="IPR032710">
    <property type="entry name" value="NTF2-like_dom_sf"/>
</dbReference>
<dbReference type="InterPro" id="IPR037401">
    <property type="entry name" value="SnoaL-like"/>
</dbReference>
<keyword evidence="3" id="KW-1185">Reference proteome</keyword>
<dbReference type="EMBL" id="QKUF01000015">
    <property type="protein sequence ID" value="PZW26330.1"/>
    <property type="molecule type" value="Genomic_DNA"/>
</dbReference>